<feature type="chain" id="PRO_5038185528" description="Aspartate 1-decarboxylase beta chain" evidence="9 13">
    <location>
        <begin position="1"/>
        <end position="20"/>
    </location>
</feature>
<dbReference type="InterPro" id="IPR003190">
    <property type="entry name" value="Asp_decarbox"/>
</dbReference>
<reference evidence="14" key="1">
    <citation type="journal article" date="2014" name="Int. J. Syst. Evol. Microbiol.">
        <title>Complete genome sequence of Corynebacterium casei LMG S-19264T (=DSM 44701T), isolated from a smear-ripened cheese.</title>
        <authorList>
            <consortium name="US DOE Joint Genome Institute (JGI-PGF)"/>
            <person name="Walter F."/>
            <person name="Albersmeier A."/>
            <person name="Kalinowski J."/>
            <person name="Ruckert C."/>
        </authorList>
    </citation>
    <scope>NUCLEOTIDE SEQUENCE</scope>
    <source>
        <strain evidence="14">CGMCC 1.12813</strain>
    </source>
</reference>
<comment type="catalytic activity">
    <reaction evidence="9">
        <text>L-aspartate + H(+) = beta-alanine + CO2</text>
        <dbReference type="Rhea" id="RHEA:19497"/>
        <dbReference type="ChEBI" id="CHEBI:15378"/>
        <dbReference type="ChEBI" id="CHEBI:16526"/>
        <dbReference type="ChEBI" id="CHEBI:29991"/>
        <dbReference type="ChEBI" id="CHEBI:57966"/>
        <dbReference type="EC" id="4.1.1.11"/>
    </reaction>
</comment>
<dbReference type="SUPFAM" id="SSF50692">
    <property type="entry name" value="ADC-like"/>
    <property type="match status" value="1"/>
</dbReference>
<dbReference type="PANTHER" id="PTHR21012">
    <property type="entry name" value="ASPARTATE 1-DECARBOXYLASE"/>
    <property type="match status" value="1"/>
</dbReference>
<keyword evidence="7 9" id="KW-0704">Schiff base</keyword>
<evidence type="ECO:0000256" key="11">
    <source>
        <dbReference type="PIRSR" id="PIRSR006246-2"/>
    </source>
</evidence>
<feature type="active site" description="Schiff-base intermediate with substrate; via pyruvic acid" evidence="9 10">
    <location>
        <position position="21"/>
    </location>
</feature>
<keyword evidence="2 9" id="KW-0566">Pantothenate biosynthesis</keyword>
<keyword evidence="5 9" id="KW-0865">Zymogen</keyword>
<evidence type="ECO:0000256" key="8">
    <source>
        <dbReference type="ARBA" id="ARBA00023317"/>
    </source>
</evidence>
<name>A0A916SLX4_9MICO</name>
<dbReference type="GO" id="GO:0006523">
    <property type="term" value="P:alanine biosynthetic process"/>
    <property type="evidence" value="ECO:0007669"/>
    <property type="project" value="InterPro"/>
</dbReference>
<comment type="similarity">
    <text evidence="9">Belongs to the PanD family.</text>
</comment>
<dbReference type="GO" id="GO:0004068">
    <property type="term" value="F:aspartate 1-decarboxylase activity"/>
    <property type="evidence" value="ECO:0007669"/>
    <property type="project" value="UniProtKB-UniRule"/>
</dbReference>
<evidence type="ECO:0000313" key="14">
    <source>
        <dbReference type="EMBL" id="GGB06571.1"/>
    </source>
</evidence>
<evidence type="ECO:0000313" key="15">
    <source>
        <dbReference type="Proteomes" id="UP000606922"/>
    </source>
</evidence>
<evidence type="ECO:0000256" key="12">
    <source>
        <dbReference type="PIRSR" id="PIRSR006246-3"/>
    </source>
</evidence>
<keyword evidence="3 9" id="KW-0210">Decarboxylase</keyword>
<accession>A0A916SLX4</accession>
<dbReference type="Proteomes" id="UP000606922">
    <property type="component" value="Unassembled WGS sequence"/>
</dbReference>
<dbReference type="PIRSF" id="PIRSF006246">
    <property type="entry name" value="Asp_decarbox"/>
    <property type="match status" value="1"/>
</dbReference>
<comment type="PTM">
    <text evidence="9 12">Is synthesized initially as an inactive proenzyme, which is activated by self-cleavage at a specific serine bond to produce a beta-subunit with a hydroxyl group at its C-terminus and an alpha-subunit with a pyruvoyl group at its N-terminus.</text>
</comment>
<dbReference type="EMBL" id="BMGB01000001">
    <property type="protein sequence ID" value="GGB06571.1"/>
    <property type="molecule type" value="Genomic_DNA"/>
</dbReference>
<evidence type="ECO:0000256" key="4">
    <source>
        <dbReference type="ARBA" id="ARBA00022813"/>
    </source>
</evidence>
<feature type="binding site" evidence="9 11">
    <location>
        <begin position="69"/>
        <end position="71"/>
    </location>
    <ligand>
        <name>substrate</name>
    </ligand>
</feature>
<comment type="function">
    <text evidence="9">Catalyzes the pyruvoyl-dependent decarboxylation of aspartate to produce beta-alanine.</text>
</comment>
<keyword evidence="4 9" id="KW-0068">Autocatalytic cleavage</keyword>
<comment type="pathway">
    <text evidence="9">Cofactor biosynthesis; (R)-pantothenate biosynthesis; beta-alanine from L-aspartate: step 1/1.</text>
</comment>
<dbReference type="GO" id="GO:0005829">
    <property type="term" value="C:cytosol"/>
    <property type="evidence" value="ECO:0007669"/>
    <property type="project" value="TreeGrafter"/>
</dbReference>
<dbReference type="Pfam" id="PF02261">
    <property type="entry name" value="Asp_decarbox"/>
    <property type="match status" value="1"/>
</dbReference>
<keyword evidence="6 9" id="KW-0456">Lyase</keyword>
<dbReference type="NCBIfam" id="TIGR00223">
    <property type="entry name" value="panD"/>
    <property type="match status" value="1"/>
</dbReference>
<dbReference type="HAMAP" id="MF_00446">
    <property type="entry name" value="PanD"/>
    <property type="match status" value="1"/>
</dbReference>
<comment type="subcellular location">
    <subcellularLocation>
        <location evidence="9">Cytoplasm</location>
    </subcellularLocation>
</comment>
<evidence type="ECO:0000256" key="9">
    <source>
        <dbReference type="HAMAP-Rule" id="MF_00446"/>
    </source>
</evidence>
<evidence type="ECO:0000256" key="5">
    <source>
        <dbReference type="ARBA" id="ARBA00023145"/>
    </source>
</evidence>
<evidence type="ECO:0000256" key="3">
    <source>
        <dbReference type="ARBA" id="ARBA00022793"/>
    </source>
</evidence>
<dbReference type="InterPro" id="IPR009010">
    <property type="entry name" value="Asp_de-COase-like_dom_sf"/>
</dbReference>
<keyword evidence="15" id="KW-1185">Reference proteome</keyword>
<organism evidence="14 15">
    <name type="scientific">Conyzicola nivalis</name>
    <dbReference type="NCBI Taxonomy" id="1477021"/>
    <lineage>
        <taxon>Bacteria</taxon>
        <taxon>Bacillati</taxon>
        <taxon>Actinomycetota</taxon>
        <taxon>Actinomycetes</taxon>
        <taxon>Micrococcales</taxon>
        <taxon>Microbacteriaceae</taxon>
        <taxon>Conyzicola</taxon>
    </lineage>
</organism>
<feature type="active site" description="Proton donor" evidence="9 10">
    <location>
        <position position="54"/>
    </location>
</feature>
<feature type="chain" id="PRO_5038185527" description="Aspartate 1-decarboxylase alpha chain" evidence="9 13">
    <location>
        <begin position="21"/>
        <end position="131"/>
    </location>
</feature>
<evidence type="ECO:0000256" key="6">
    <source>
        <dbReference type="ARBA" id="ARBA00023239"/>
    </source>
</evidence>
<comment type="cofactor">
    <cofactor evidence="9 10">
        <name>pyruvate</name>
        <dbReference type="ChEBI" id="CHEBI:15361"/>
    </cofactor>
    <text evidence="9 10">Binds 1 pyruvoyl group covalently per subunit.</text>
</comment>
<dbReference type="Gene3D" id="2.40.40.20">
    <property type="match status" value="1"/>
</dbReference>
<feature type="modified residue" description="Pyruvic acid (Ser)" evidence="9 12">
    <location>
        <position position="21"/>
    </location>
</feature>
<dbReference type="AlphaFoldDB" id="A0A916SLX4"/>
<evidence type="ECO:0000256" key="2">
    <source>
        <dbReference type="ARBA" id="ARBA00022655"/>
    </source>
</evidence>
<proteinExistence type="inferred from homology"/>
<comment type="caution">
    <text evidence="14">The sequence shown here is derived from an EMBL/GenBank/DDBJ whole genome shotgun (WGS) entry which is preliminary data.</text>
</comment>
<feature type="binding site" evidence="9 11">
    <location>
        <position position="53"/>
    </location>
    <ligand>
        <name>substrate</name>
    </ligand>
</feature>
<sequence length="131" mass="14031">MFISKIHRARVTHSDLHYVGSLTVDLDLLDAASMLPGQQVSVVDVDNGERFETYLIAGERGSGVIGVNGAAAHKAHIDDTVILITYAQMTRDEAVDFAPTVVHVDGDNRIVEIGDDPAAPVEGTQRPPLSV</sequence>
<protein>
    <recommendedName>
        <fullName evidence="9">Aspartate 1-decarboxylase</fullName>
        <ecNumber evidence="9">4.1.1.11</ecNumber>
    </recommendedName>
    <alternativeName>
        <fullName evidence="9">Aspartate alpha-decarboxylase</fullName>
    </alternativeName>
    <component>
        <recommendedName>
            <fullName evidence="9">Aspartate 1-decarboxylase beta chain</fullName>
        </recommendedName>
    </component>
    <component>
        <recommendedName>
            <fullName evidence="9">Aspartate 1-decarboxylase alpha chain</fullName>
        </recommendedName>
    </component>
</protein>
<dbReference type="GO" id="GO:0015940">
    <property type="term" value="P:pantothenate biosynthetic process"/>
    <property type="evidence" value="ECO:0007669"/>
    <property type="project" value="UniProtKB-UniRule"/>
</dbReference>
<evidence type="ECO:0000256" key="10">
    <source>
        <dbReference type="PIRSR" id="PIRSR006246-1"/>
    </source>
</evidence>
<dbReference type="CDD" id="cd06919">
    <property type="entry name" value="Asp_decarbox"/>
    <property type="match status" value="1"/>
</dbReference>
<keyword evidence="8 9" id="KW-0670">Pyruvate</keyword>
<dbReference type="EC" id="4.1.1.11" evidence="9"/>
<dbReference type="PANTHER" id="PTHR21012:SF0">
    <property type="entry name" value="ASPARTATE 1-DECARBOXYLASE"/>
    <property type="match status" value="1"/>
</dbReference>
<evidence type="ECO:0000256" key="1">
    <source>
        <dbReference type="ARBA" id="ARBA00022490"/>
    </source>
</evidence>
<comment type="subunit">
    <text evidence="9">Heterooctamer of four alpha and four beta subunits.</text>
</comment>
<keyword evidence="1 9" id="KW-0963">Cytoplasm</keyword>
<gene>
    <name evidence="9 14" type="primary">panD</name>
    <name evidence="14" type="ORF">GCM10010979_21370</name>
</gene>
<evidence type="ECO:0000256" key="7">
    <source>
        <dbReference type="ARBA" id="ARBA00023270"/>
    </source>
</evidence>
<evidence type="ECO:0000256" key="13">
    <source>
        <dbReference type="PIRSR" id="PIRSR006246-5"/>
    </source>
</evidence>
<reference evidence="14" key="2">
    <citation type="submission" date="2020-09" db="EMBL/GenBank/DDBJ databases">
        <authorList>
            <person name="Sun Q."/>
            <person name="Zhou Y."/>
        </authorList>
    </citation>
    <scope>NUCLEOTIDE SEQUENCE</scope>
    <source>
        <strain evidence="14">CGMCC 1.12813</strain>
    </source>
</reference>